<dbReference type="GO" id="GO:0043041">
    <property type="term" value="P:amino acid activation for nonribosomal peptide biosynthetic process"/>
    <property type="evidence" value="ECO:0007669"/>
    <property type="project" value="TreeGrafter"/>
</dbReference>
<accession>A0A7X6RKN6</accession>
<dbReference type="GO" id="GO:0003824">
    <property type="term" value="F:catalytic activity"/>
    <property type="evidence" value="ECO:0007669"/>
    <property type="project" value="InterPro"/>
</dbReference>
<evidence type="ECO:0000256" key="2">
    <source>
        <dbReference type="ARBA" id="ARBA00022450"/>
    </source>
</evidence>
<dbReference type="GO" id="GO:0031177">
    <property type="term" value="F:phosphopantetheine binding"/>
    <property type="evidence" value="ECO:0007669"/>
    <property type="project" value="InterPro"/>
</dbReference>
<feature type="region of interest" description="Disordered" evidence="4">
    <location>
        <begin position="1"/>
        <end position="36"/>
    </location>
</feature>
<comment type="caution">
    <text evidence="6">The sequence shown here is derived from an EMBL/GenBank/DDBJ whole genome shotgun (WGS) entry which is preliminary data.</text>
</comment>
<keyword evidence="2" id="KW-0596">Phosphopantetheine</keyword>
<keyword evidence="3" id="KW-0597">Phosphoprotein</keyword>
<gene>
    <name evidence="6" type="ORF">HGA07_28675</name>
</gene>
<dbReference type="Gene3D" id="3.30.559.10">
    <property type="entry name" value="Chloramphenicol acetyltransferase-like domain"/>
    <property type="match status" value="1"/>
</dbReference>
<dbReference type="GO" id="GO:0005737">
    <property type="term" value="C:cytoplasm"/>
    <property type="evidence" value="ECO:0007669"/>
    <property type="project" value="TreeGrafter"/>
</dbReference>
<keyword evidence="7" id="KW-1185">Reference proteome</keyword>
<dbReference type="PANTHER" id="PTHR45527">
    <property type="entry name" value="NONRIBOSOMAL PEPTIDE SYNTHETASE"/>
    <property type="match status" value="1"/>
</dbReference>
<feature type="domain" description="Carrier" evidence="5">
    <location>
        <begin position="460"/>
        <end position="534"/>
    </location>
</feature>
<dbReference type="EMBL" id="JAAXPE010000050">
    <property type="protein sequence ID" value="NKY89557.1"/>
    <property type="molecule type" value="Genomic_DNA"/>
</dbReference>
<dbReference type="Gene3D" id="1.10.1200.10">
    <property type="entry name" value="ACP-like"/>
    <property type="match status" value="1"/>
</dbReference>
<dbReference type="InterPro" id="IPR036736">
    <property type="entry name" value="ACP-like_sf"/>
</dbReference>
<protein>
    <submittedName>
        <fullName evidence="6">Thioester reductase</fullName>
    </submittedName>
</protein>
<name>A0A7X6RKN6_9NOCA</name>
<dbReference type="InterPro" id="IPR009081">
    <property type="entry name" value="PP-bd_ACP"/>
</dbReference>
<dbReference type="InterPro" id="IPR020806">
    <property type="entry name" value="PKS_PP-bd"/>
</dbReference>
<dbReference type="Proteomes" id="UP000523447">
    <property type="component" value="Unassembled WGS sequence"/>
</dbReference>
<dbReference type="InterPro" id="IPR023213">
    <property type="entry name" value="CAT-like_dom_sf"/>
</dbReference>
<dbReference type="Pfam" id="PF00550">
    <property type="entry name" value="PP-binding"/>
    <property type="match status" value="1"/>
</dbReference>
<dbReference type="SUPFAM" id="SSF47336">
    <property type="entry name" value="ACP-like"/>
    <property type="match status" value="1"/>
</dbReference>
<evidence type="ECO:0000256" key="1">
    <source>
        <dbReference type="ARBA" id="ARBA00001957"/>
    </source>
</evidence>
<dbReference type="SUPFAM" id="SSF52777">
    <property type="entry name" value="CoA-dependent acyltransferases"/>
    <property type="match status" value="2"/>
</dbReference>
<organism evidence="6 7">
    <name type="scientific">Nocardia veterana</name>
    <dbReference type="NCBI Taxonomy" id="132249"/>
    <lineage>
        <taxon>Bacteria</taxon>
        <taxon>Bacillati</taxon>
        <taxon>Actinomycetota</taxon>
        <taxon>Actinomycetes</taxon>
        <taxon>Mycobacteriales</taxon>
        <taxon>Nocardiaceae</taxon>
        <taxon>Nocardia</taxon>
    </lineage>
</organism>
<dbReference type="GO" id="GO:0008610">
    <property type="term" value="P:lipid biosynthetic process"/>
    <property type="evidence" value="ECO:0007669"/>
    <property type="project" value="UniProtKB-ARBA"/>
</dbReference>
<dbReference type="Gene3D" id="3.30.559.30">
    <property type="entry name" value="Nonribosomal peptide synthetase, condensation domain"/>
    <property type="match status" value="1"/>
</dbReference>
<proteinExistence type="predicted"/>
<comment type="cofactor">
    <cofactor evidence="1">
        <name>pantetheine 4'-phosphate</name>
        <dbReference type="ChEBI" id="CHEBI:47942"/>
    </cofactor>
</comment>
<dbReference type="GO" id="GO:0044550">
    <property type="term" value="P:secondary metabolite biosynthetic process"/>
    <property type="evidence" value="ECO:0007669"/>
    <property type="project" value="TreeGrafter"/>
</dbReference>
<dbReference type="RefSeq" id="WP_083892714.1">
    <property type="nucleotide sequence ID" value="NZ_CAWPHS010000046.1"/>
</dbReference>
<evidence type="ECO:0000256" key="3">
    <source>
        <dbReference type="ARBA" id="ARBA00022553"/>
    </source>
</evidence>
<evidence type="ECO:0000256" key="4">
    <source>
        <dbReference type="SAM" id="MobiDB-lite"/>
    </source>
</evidence>
<evidence type="ECO:0000313" key="7">
    <source>
        <dbReference type="Proteomes" id="UP000523447"/>
    </source>
</evidence>
<reference evidence="6 7" key="1">
    <citation type="submission" date="2020-04" db="EMBL/GenBank/DDBJ databases">
        <title>MicrobeNet Type strains.</title>
        <authorList>
            <person name="Nicholson A.C."/>
        </authorList>
    </citation>
    <scope>NUCLEOTIDE SEQUENCE [LARGE SCALE GENOMIC DNA]</scope>
    <source>
        <strain evidence="6 7">DSM 44445</strain>
    </source>
</reference>
<dbReference type="InterPro" id="IPR001242">
    <property type="entry name" value="Condensation_dom"/>
</dbReference>
<evidence type="ECO:0000259" key="5">
    <source>
        <dbReference type="PROSITE" id="PS50075"/>
    </source>
</evidence>
<feature type="compositionally biased region" description="Polar residues" evidence="4">
    <location>
        <begin position="1"/>
        <end position="18"/>
    </location>
</feature>
<sequence>MSVTPSHDSPVPNTTAPTQPGAVPQPRSGGRGIPLSPAQQAALLPERLRGATATNLFVALEVSTDLDPADLDRAAVSAVSRHEILRTIYPDDRRIPYQRVVDAPDTVVETIEGIDPAELNTALLADAAYGFDPVREPPIRIRLYRMPDRAVVTIAAHPVAADDHTLDLLAAELLDGTAAEPVAQYRSYAMAQMKTLVGDAAADPDLSYWLQRLAELPQRAVPAENLATAVESGRIVSPSARRTVRIPAATFASLTVTPETAVAAVLAAVLGEAGLGPDVPIGIVATGRTGPQPDSALGAYANQLVLRVDVASAATPRALLDQVAEAAAAARAHASARIERITHQLRGAAAVADGAPFQVLVNARAEVPAREIARQVARPHGVDVVADVVTGAEAVTVTLDFPAALAGRLEIDTVATAVEQRPASWAAAPEAPLPTGELPALFERPTTHAGGTGLGGEPGTEAERLIADTIRAVLELDEDDEIGRADTFFSLGGDSIAALRLVTVLGERGYALDVQKVFEFPAVHELAAQLTAVEPAPNAEPAAPVAPMSASGLDPAALAALGKKFAGR</sequence>
<dbReference type="Pfam" id="PF00668">
    <property type="entry name" value="Condensation"/>
    <property type="match status" value="1"/>
</dbReference>
<dbReference type="PANTHER" id="PTHR45527:SF1">
    <property type="entry name" value="FATTY ACID SYNTHASE"/>
    <property type="match status" value="1"/>
</dbReference>
<dbReference type="AlphaFoldDB" id="A0A7X6RKN6"/>
<dbReference type="PROSITE" id="PS50075">
    <property type="entry name" value="CARRIER"/>
    <property type="match status" value="1"/>
</dbReference>
<dbReference type="SMART" id="SM00823">
    <property type="entry name" value="PKS_PP"/>
    <property type="match status" value="1"/>
</dbReference>
<evidence type="ECO:0000313" key="6">
    <source>
        <dbReference type="EMBL" id="NKY89557.1"/>
    </source>
</evidence>